<evidence type="ECO:0000313" key="1">
    <source>
        <dbReference type="EMBL" id="KAK2154106.1"/>
    </source>
</evidence>
<organism evidence="1 2">
    <name type="scientific">Paralvinella palmiformis</name>
    <dbReference type="NCBI Taxonomy" id="53620"/>
    <lineage>
        <taxon>Eukaryota</taxon>
        <taxon>Metazoa</taxon>
        <taxon>Spiralia</taxon>
        <taxon>Lophotrochozoa</taxon>
        <taxon>Annelida</taxon>
        <taxon>Polychaeta</taxon>
        <taxon>Sedentaria</taxon>
        <taxon>Canalipalpata</taxon>
        <taxon>Terebellida</taxon>
        <taxon>Terebelliformia</taxon>
        <taxon>Alvinellidae</taxon>
        <taxon>Paralvinella</taxon>
    </lineage>
</organism>
<dbReference type="AlphaFoldDB" id="A0AAD9N3X2"/>
<dbReference type="EMBL" id="JAODUP010000276">
    <property type="protein sequence ID" value="KAK2154106.1"/>
    <property type="molecule type" value="Genomic_DNA"/>
</dbReference>
<dbReference type="Proteomes" id="UP001208570">
    <property type="component" value="Unassembled WGS sequence"/>
</dbReference>
<keyword evidence="2" id="KW-1185">Reference proteome</keyword>
<proteinExistence type="predicted"/>
<sequence length="123" mass="13418">MNSLVVDTSDEEDYTLVATESPLPDDCTGGAEHVHGNTVDQSSLVSVLIDPPTIQVLVENVDVGEPVQIGAADADVLSDVETPIRLPHIEIPVPAPRRTFWTNIRLGSIKICRFKQDIKKYLA</sequence>
<comment type="caution">
    <text evidence="1">The sequence shown here is derived from an EMBL/GenBank/DDBJ whole genome shotgun (WGS) entry which is preliminary data.</text>
</comment>
<name>A0AAD9N3X2_9ANNE</name>
<reference evidence="1" key="1">
    <citation type="journal article" date="2023" name="Mol. Biol. Evol.">
        <title>Third-Generation Sequencing Reveals the Adaptive Role of the Epigenome in Three Deep-Sea Polychaetes.</title>
        <authorList>
            <person name="Perez M."/>
            <person name="Aroh O."/>
            <person name="Sun Y."/>
            <person name="Lan Y."/>
            <person name="Juniper S.K."/>
            <person name="Young C.R."/>
            <person name="Angers B."/>
            <person name="Qian P.Y."/>
        </authorList>
    </citation>
    <scope>NUCLEOTIDE SEQUENCE</scope>
    <source>
        <strain evidence="1">P08H-3</strain>
    </source>
</reference>
<gene>
    <name evidence="1" type="ORF">LSH36_276g01035</name>
</gene>
<protein>
    <submittedName>
        <fullName evidence="1">Uncharacterized protein</fullName>
    </submittedName>
</protein>
<accession>A0AAD9N3X2</accession>
<evidence type="ECO:0000313" key="2">
    <source>
        <dbReference type="Proteomes" id="UP001208570"/>
    </source>
</evidence>